<accession>A0A1U7NVX4</accession>
<evidence type="ECO:0000313" key="4">
    <source>
        <dbReference type="EMBL" id="OLV17083.1"/>
    </source>
</evidence>
<dbReference type="eggNOG" id="COG4632">
    <property type="taxonomic scope" value="Bacteria"/>
</dbReference>
<dbReference type="EMBL" id="MSTI01000115">
    <property type="protein sequence ID" value="OLV17083.1"/>
    <property type="molecule type" value="Genomic_DNA"/>
</dbReference>
<evidence type="ECO:0000256" key="2">
    <source>
        <dbReference type="SAM" id="Phobius"/>
    </source>
</evidence>
<keyword evidence="2" id="KW-1133">Transmembrane helix</keyword>
<gene>
    <name evidence="4" type="ORF">BOO71_0010063</name>
</gene>
<evidence type="ECO:0000313" key="5">
    <source>
        <dbReference type="Proteomes" id="UP000186607"/>
    </source>
</evidence>
<keyword evidence="2" id="KW-0812">Transmembrane</keyword>
<evidence type="ECO:0000256" key="1">
    <source>
        <dbReference type="SAM" id="MobiDB-lite"/>
    </source>
</evidence>
<dbReference type="Proteomes" id="UP000186607">
    <property type="component" value="Unassembled WGS sequence"/>
</dbReference>
<proteinExistence type="predicted"/>
<feature type="domain" description="Phosphodiester glycosidase" evidence="3">
    <location>
        <begin position="575"/>
        <end position="696"/>
    </location>
</feature>
<keyword evidence="5" id="KW-1185">Reference proteome</keyword>
<protein>
    <recommendedName>
        <fullName evidence="3">Phosphodiester glycosidase domain-containing protein</fullName>
    </recommendedName>
</protein>
<keyword evidence="2" id="KW-0472">Membrane</keyword>
<organism evidence="4 5">
    <name type="scientific">Deinococcus marmoris</name>
    <dbReference type="NCBI Taxonomy" id="249408"/>
    <lineage>
        <taxon>Bacteria</taxon>
        <taxon>Thermotogati</taxon>
        <taxon>Deinococcota</taxon>
        <taxon>Deinococci</taxon>
        <taxon>Deinococcales</taxon>
        <taxon>Deinococcaceae</taxon>
        <taxon>Deinococcus</taxon>
    </lineage>
</organism>
<feature type="compositionally biased region" description="Pro residues" evidence="1">
    <location>
        <begin position="224"/>
        <end position="235"/>
    </location>
</feature>
<dbReference type="Pfam" id="PF09992">
    <property type="entry name" value="NAGPA"/>
    <property type="match status" value="1"/>
</dbReference>
<feature type="transmembrane region" description="Helical" evidence="2">
    <location>
        <begin position="59"/>
        <end position="75"/>
    </location>
</feature>
<reference evidence="4 5" key="1">
    <citation type="submission" date="2017-01" db="EMBL/GenBank/DDBJ databases">
        <title>Genome Analysis of Deinococcus marmoris KOPRI26562.</title>
        <authorList>
            <person name="Kim J.H."/>
            <person name="Oh H.-M."/>
        </authorList>
    </citation>
    <scope>NUCLEOTIDE SEQUENCE [LARGE SCALE GENOMIC DNA]</scope>
    <source>
        <strain evidence="4 5">KOPRI26562</strain>
    </source>
</reference>
<name>A0A1U7NVX4_9DEIO</name>
<evidence type="ECO:0000259" key="3">
    <source>
        <dbReference type="Pfam" id="PF09992"/>
    </source>
</evidence>
<sequence length="705" mass="72482">MNRGQHKNLTALEMSGENAALVWFAAHPVRHAGARLRRVKFGQNGGQSGDNNRRRRTPGLWLLIGAGLLAGSALARPTAIGGVPQSAGVDSRVLGGTEMLAVWTLPRLGVSVRNDPQDLRLLLGKRELRYAPGKGWTALGFTLSGTLPTPMITNGSMHVPLRALELLGVRVLTDTLGLLGFATPTSVPTATLLPSDGGPERPVIRPPVSATPSAPAPTAAQPAPAAPASPPPAITPSPATSEALPNIQPIPALPAPTPPPLMPSLSVPKVANLDTVRISRTLYRTVEVQRVVMDLSAPASQVISREAGGLSVLLPGVTVQGSQQTLPGGDTLTLAQTGAGASIRLGTGGGRSEIFTLEDPFRVVIDTTTYTDSSVPPPIDPDALPAGVSYRNKGLLHLLSFDPALFQPRVVSAPLGRSLSVLDLVKSAGGVAGVNGGYFDPRSSLPVDLVAVGGLMTAASLEKRATVGFTNTGEALFGYPRPRYVLSGPFGSVTVNSVRATPSAALLTAFVGDGKTSVGGTGLTTLLLAPGSVSVTRAVTGQITPPPRTLAFTFDPARFPALPVAAGAPLNVALNWQATDAPWGSAVDALSAGPLLVQGGKVVIDPRREGFNTAAGVWRSTRQSALGTLGGQPTIAYFEYGTPEAFAAALAGAGVRDAVRMDSGSSATAYLQGGYGGLGGYLNTVWSQPVPNAIVFVPREVAGKK</sequence>
<dbReference type="InterPro" id="IPR018711">
    <property type="entry name" value="NAGPA"/>
</dbReference>
<feature type="compositionally biased region" description="Low complexity" evidence="1">
    <location>
        <begin position="206"/>
        <end position="223"/>
    </location>
</feature>
<feature type="region of interest" description="Disordered" evidence="1">
    <location>
        <begin position="190"/>
        <end position="257"/>
    </location>
</feature>
<dbReference type="AlphaFoldDB" id="A0A1U7NVX4"/>
<comment type="caution">
    <text evidence="4">The sequence shown here is derived from an EMBL/GenBank/DDBJ whole genome shotgun (WGS) entry which is preliminary data.</text>
</comment>
<dbReference type="STRING" id="249408.BOO71_0010063"/>